<dbReference type="EMBL" id="JBHULN010000015">
    <property type="protein sequence ID" value="MFD2573124.1"/>
    <property type="molecule type" value="Genomic_DNA"/>
</dbReference>
<dbReference type="InterPro" id="IPR050740">
    <property type="entry name" value="Aldehyde_DH_Superfamily"/>
</dbReference>
<dbReference type="InterPro" id="IPR015590">
    <property type="entry name" value="Aldehyde_DH_dom"/>
</dbReference>
<dbReference type="RefSeq" id="WP_381525719.1">
    <property type="nucleotide sequence ID" value="NZ_JBHULN010000015.1"/>
</dbReference>
<proteinExistence type="predicted"/>
<dbReference type="CDD" id="cd07129">
    <property type="entry name" value="ALDH_KGSADH"/>
    <property type="match status" value="1"/>
</dbReference>
<protein>
    <submittedName>
        <fullName evidence="3">Aldehyde dehydrogenase (NADP(+))</fullName>
    </submittedName>
</protein>
<keyword evidence="1" id="KW-0560">Oxidoreductase</keyword>
<dbReference type="SUPFAM" id="SSF53720">
    <property type="entry name" value="ALDH-like"/>
    <property type="match status" value="1"/>
</dbReference>
<dbReference type="Proteomes" id="UP001597469">
    <property type="component" value="Unassembled WGS sequence"/>
</dbReference>
<dbReference type="PANTHER" id="PTHR43353">
    <property type="entry name" value="SUCCINATE-SEMIALDEHYDE DEHYDROGENASE, MITOCHONDRIAL"/>
    <property type="match status" value="1"/>
</dbReference>
<sequence>MQATQPQLNMNFIGYEAVTGQGDSFQSFAPARNEALTDEFANVSAEQANQAVDKAAAAFSAYAKLHPAQRADFLDAIAAEIEALGDDLIERAVLESGLPTGRISGERGRTMGQLRMFATLLREGSWVDARINPALPDRQPLPRPDLRRMLVPLGPVVVFGASNFPLAFSVAGGDTASALAAGCPVIFKAHPSHPGTSSLVGQAIVEAAQKTGMPDGVFSLLHADNDVAQGLVAHPAVRAVGFTGSRRGGLALLRVAQERPEPIPVYAEMSAVNPVVIMPGAIQENAVKVAEGLAASVVLGVGQFCTNPGLVFLLDSPQTDSFLETVAVKIRASAPATMLNAGICQSYYKGVQQIRVLPGIHVLAEGETEASHDRTEGRATVLTTTAPLFLSNPDLSHEIFGPSSLVVVCQTEAELADCVQSLEGQLTATLFATPDELHQSSVDWIELLQTKAGRVLFGGYPTGVEVCEAMTHGGPFPATTDSRTTSVGTGAILRFVRPVTYQSFPDALLPLALQNANPLGIWRNVDGKMTK</sequence>
<gene>
    <name evidence="3" type="ORF">ACFSUS_20955</name>
</gene>
<dbReference type="InterPro" id="IPR016162">
    <property type="entry name" value="Ald_DH_N"/>
</dbReference>
<evidence type="ECO:0000256" key="1">
    <source>
        <dbReference type="ARBA" id="ARBA00023002"/>
    </source>
</evidence>
<dbReference type="Pfam" id="PF00171">
    <property type="entry name" value="Aldedh"/>
    <property type="match status" value="1"/>
</dbReference>
<evidence type="ECO:0000313" key="3">
    <source>
        <dbReference type="EMBL" id="MFD2573124.1"/>
    </source>
</evidence>
<feature type="domain" description="Aldehyde dehydrogenase" evidence="2">
    <location>
        <begin position="20"/>
        <end position="436"/>
    </location>
</feature>
<dbReference type="PANTHER" id="PTHR43353:SF3">
    <property type="entry name" value="ALDEHYDE DEHYDROGENASE-RELATED"/>
    <property type="match status" value="1"/>
</dbReference>
<keyword evidence="4" id="KW-1185">Reference proteome</keyword>
<dbReference type="InterPro" id="IPR016161">
    <property type="entry name" value="Ald_DH/histidinol_DH"/>
</dbReference>
<dbReference type="Gene3D" id="3.40.309.10">
    <property type="entry name" value="Aldehyde Dehydrogenase, Chain A, domain 2"/>
    <property type="match status" value="1"/>
</dbReference>
<accession>A0ABW5M9G9</accession>
<dbReference type="InterPro" id="IPR016163">
    <property type="entry name" value="Ald_DH_C"/>
</dbReference>
<name>A0ABW5M9G9_9BACT</name>
<evidence type="ECO:0000313" key="4">
    <source>
        <dbReference type="Proteomes" id="UP001597469"/>
    </source>
</evidence>
<reference evidence="4" key="1">
    <citation type="journal article" date="2019" name="Int. J. Syst. Evol. Microbiol.">
        <title>The Global Catalogue of Microorganisms (GCM) 10K type strain sequencing project: providing services to taxonomists for standard genome sequencing and annotation.</title>
        <authorList>
            <consortium name="The Broad Institute Genomics Platform"/>
            <consortium name="The Broad Institute Genome Sequencing Center for Infectious Disease"/>
            <person name="Wu L."/>
            <person name="Ma J."/>
        </authorList>
    </citation>
    <scope>NUCLEOTIDE SEQUENCE [LARGE SCALE GENOMIC DNA]</scope>
    <source>
        <strain evidence="4">KCTC 42805</strain>
    </source>
</reference>
<dbReference type="InterPro" id="IPR044151">
    <property type="entry name" value="ALDH_KGSADH"/>
</dbReference>
<organism evidence="3 4">
    <name type="scientific">Spirosoma soli</name>
    <dbReference type="NCBI Taxonomy" id="1770529"/>
    <lineage>
        <taxon>Bacteria</taxon>
        <taxon>Pseudomonadati</taxon>
        <taxon>Bacteroidota</taxon>
        <taxon>Cytophagia</taxon>
        <taxon>Cytophagales</taxon>
        <taxon>Cytophagaceae</taxon>
        <taxon>Spirosoma</taxon>
    </lineage>
</organism>
<evidence type="ECO:0000259" key="2">
    <source>
        <dbReference type="Pfam" id="PF00171"/>
    </source>
</evidence>
<comment type="caution">
    <text evidence="3">The sequence shown here is derived from an EMBL/GenBank/DDBJ whole genome shotgun (WGS) entry which is preliminary data.</text>
</comment>
<dbReference type="Gene3D" id="3.40.605.10">
    <property type="entry name" value="Aldehyde Dehydrogenase, Chain A, domain 1"/>
    <property type="match status" value="1"/>
</dbReference>